<name>A0A4U0GU21_9SPHI</name>
<protein>
    <recommendedName>
        <fullName evidence="1">DUF5623 domain-containing protein</fullName>
    </recommendedName>
</protein>
<dbReference type="EMBL" id="SUKA01000007">
    <property type="protein sequence ID" value="TJY62550.1"/>
    <property type="molecule type" value="Genomic_DNA"/>
</dbReference>
<dbReference type="InterPro" id="IPR040531">
    <property type="entry name" value="DUF5623"/>
</dbReference>
<dbReference type="Pfam" id="PF18536">
    <property type="entry name" value="DUF5623"/>
    <property type="match status" value="1"/>
</dbReference>
<evidence type="ECO:0000313" key="2">
    <source>
        <dbReference type="EMBL" id="TJY62550.1"/>
    </source>
</evidence>
<dbReference type="AlphaFoldDB" id="A0A4U0GU21"/>
<feature type="domain" description="DUF5623" evidence="1">
    <location>
        <begin position="58"/>
        <end position="173"/>
    </location>
</feature>
<dbReference type="OrthoDB" id="7871248at2"/>
<evidence type="ECO:0000259" key="1">
    <source>
        <dbReference type="Pfam" id="PF18536"/>
    </source>
</evidence>
<proteinExistence type="predicted"/>
<keyword evidence="3" id="KW-1185">Reference proteome</keyword>
<reference evidence="2 3" key="1">
    <citation type="submission" date="2019-04" db="EMBL/GenBank/DDBJ databases">
        <title>Sphingobacterium olei sp. nov., isolated from oil-contaminated soil.</title>
        <authorList>
            <person name="Liu B."/>
        </authorList>
    </citation>
    <scope>NUCLEOTIDE SEQUENCE [LARGE SCALE GENOMIC DNA]</scope>
    <source>
        <strain evidence="2 3">Y3L14</strain>
    </source>
</reference>
<evidence type="ECO:0000313" key="3">
    <source>
        <dbReference type="Proteomes" id="UP000309872"/>
    </source>
</evidence>
<gene>
    <name evidence="2" type="ORF">FAZ19_18935</name>
</gene>
<dbReference type="Proteomes" id="UP000309872">
    <property type="component" value="Unassembled WGS sequence"/>
</dbReference>
<sequence length="361" mass="41856">MALDMIALEYGYKNWMHYIKEIKQVQIRLKQNLPKRPASPTPDEIAIHDVIYGRVLGQRPNRNMSTRRHKKIGKILAELLEETTYHKRAHKILFQIRVDLDSWLGEEYGPSVMGNAEFNSIYYGSHTEFVDDIPSARRQAQLRTLLRQAKKILLSAYHDCKSLEKLLGQFDNALDKLESWPKSIRVKGAPKRQLRSGTFVQLKQTKELLLVFNHDMRSDVVVGFNDAGTFEAGRHEVSVLRSQPNLSKYRPLRLYLPYGKCTLDDGTEVLFNRDYCPLWSRSLSGTVKEVDLLSDLDFNGAEHFFFERDAPYTKNGNVNHEKCLEILREWGVADRQHKILDHFQEAVRRGRVGDIMPKPFS</sequence>
<comment type="caution">
    <text evidence="2">The sequence shown here is derived from an EMBL/GenBank/DDBJ whole genome shotgun (WGS) entry which is preliminary data.</text>
</comment>
<dbReference type="Gene3D" id="1.20.1260.40">
    <property type="match status" value="1"/>
</dbReference>
<accession>A0A4U0GU21</accession>
<dbReference type="RefSeq" id="WP_136822336.1">
    <property type="nucleotide sequence ID" value="NZ_BMJX01000007.1"/>
</dbReference>
<organism evidence="2 3">
    <name type="scientific">Sphingobacterium alkalisoli</name>
    <dbReference type="NCBI Taxonomy" id="1874115"/>
    <lineage>
        <taxon>Bacteria</taxon>
        <taxon>Pseudomonadati</taxon>
        <taxon>Bacteroidota</taxon>
        <taxon>Sphingobacteriia</taxon>
        <taxon>Sphingobacteriales</taxon>
        <taxon>Sphingobacteriaceae</taxon>
        <taxon>Sphingobacterium</taxon>
    </lineage>
</organism>